<dbReference type="AlphaFoldDB" id="A0A5B2VHQ4"/>
<reference evidence="1 2" key="1">
    <citation type="submission" date="2019-09" db="EMBL/GenBank/DDBJ databases">
        <title>Chitinophaga ginsengihumi sp. nov., isolated from soil of ginseng rhizosphere.</title>
        <authorList>
            <person name="Lee J."/>
        </authorList>
    </citation>
    <scope>NUCLEOTIDE SEQUENCE [LARGE SCALE GENOMIC DNA]</scope>
    <source>
        <strain evidence="1 2">BN140078</strain>
    </source>
</reference>
<organism evidence="1 2">
    <name type="scientific">Chitinophaga agrisoli</name>
    <dbReference type="NCBI Taxonomy" id="2607653"/>
    <lineage>
        <taxon>Bacteria</taxon>
        <taxon>Pseudomonadati</taxon>
        <taxon>Bacteroidota</taxon>
        <taxon>Chitinophagia</taxon>
        <taxon>Chitinophagales</taxon>
        <taxon>Chitinophagaceae</taxon>
        <taxon>Chitinophaga</taxon>
    </lineage>
</organism>
<evidence type="ECO:0000313" key="2">
    <source>
        <dbReference type="Proteomes" id="UP000324611"/>
    </source>
</evidence>
<dbReference type="Proteomes" id="UP000324611">
    <property type="component" value="Unassembled WGS sequence"/>
</dbReference>
<accession>A0A5B2VHQ4</accession>
<protein>
    <submittedName>
        <fullName evidence="1">Uncharacterized protein</fullName>
    </submittedName>
</protein>
<gene>
    <name evidence="1" type="ORF">F0L74_23160</name>
</gene>
<keyword evidence="2" id="KW-1185">Reference proteome</keyword>
<reference evidence="1 2" key="2">
    <citation type="submission" date="2019-09" db="EMBL/GenBank/DDBJ databases">
        <authorList>
            <person name="Jin C."/>
        </authorList>
    </citation>
    <scope>NUCLEOTIDE SEQUENCE [LARGE SCALE GENOMIC DNA]</scope>
    <source>
        <strain evidence="1 2">BN140078</strain>
    </source>
</reference>
<dbReference type="RefSeq" id="WP_149840292.1">
    <property type="nucleotide sequence ID" value="NZ_VUOC01000004.1"/>
</dbReference>
<dbReference type="EMBL" id="VUOC01000004">
    <property type="protein sequence ID" value="KAA2239113.1"/>
    <property type="molecule type" value="Genomic_DNA"/>
</dbReference>
<evidence type="ECO:0000313" key="1">
    <source>
        <dbReference type="EMBL" id="KAA2239113.1"/>
    </source>
</evidence>
<name>A0A5B2VHQ4_9BACT</name>
<comment type="caution">
    <text evidence="1">The sequence shown here is derived from an EMBL/GenBank/DDBJ whole genome shotgun (WGS) entry which is preliminary data.</text>
</comment>
<sequence length="205" mass="23629">MSYNDFRTQVTYMVTVIENDLEKLKSLAEDANGKISTMSSTTTNETTKAPGDWVGQSQESRTLINVSRCTIPIAMVCFSVIDMMGQWMKVKHDDDFGSSAHTFFAELAGRNELSNEDRKQKIKEYFRHGVMHSFFMRERCSVAYPPYDTNTLFVDFEINKCTMDVRFLLQVVQTGMKNMLTYLEDETNPKAQQAFNGHQIWEQAH</sequence>
<proteinExistence type="predicted"/>